<evidence type="ECO:0000256" key="1">
    <source>
        <dbReference type="SAM" id="MobiDB-lite"/>
    </source>
</evidence>
<comment type="caution">
    <text evidence="3">The sequence shown here is derived from an EMBL/GenBank/DDBJ whole genome shotgun (WGS) entry which is preliminary data.</text>
</comment>
<keyword evidence="4" id="KW-1185">Reference proteome</keyword>
<evidence type="ECO:0000313" key="4">
    <source>
        <dbReference type="Proteomes" id="UP001465668"/>
    </source>
</evidence>
<protein>
    <submittedName>
        <fullName evidence="3">Uncharacterized protein</fullName>
    </submittedName>
</protein>
<dbReference type="EMBL" id="JARVKM010000057">
    <property type="protein sequence ID" value="KAK9772785.1"/>
    <property type="molecule type" value="Genomic_DNA"/>
</dbReference>
<dbReference type="InterPro" id="IPR038843">
    <property type="entry name" value="Sed1/Spi1"/>
</dbReference>
<keyword evidence="2" id="KW-0732">Signal</keyword>
<reference evidence="3 4" key="1">
    <citation type="submission" date="2024-02" db="EMBL/GenBank/DDBJ databases">
        <title>First draft genome assembly of two strains of Seiridium cardinale.</title>
        <authorList>
            <person name="Emiliani G."/>
            <person name="Scali E."/>
        </authorList>
    </citation>
    <scope>NUCLEOTIDE SEQUENCE [LARGE SCALE GENOMIC DNA]</scope>
    <source>
        <strain evidence="3 4">BM-138-000479</strain>
    </source>
</reference>
<evidence type="ECO:0000256" key="2">
    <source>
        <dbReference type="SAM" id="SignalP"/>
    </source>
</evidence>
<dbReference type="Proteomes" id="UP001465668">
    <property type="component" value="Unassembled WGS sequence"/>
</dbReference>
<feature type="chain" id="PRO_5046933154" evidence="2">
    <location>
        <begin position="20"/>
        <end position="242"/>
    </location>
</feature>
<feature type="signal peptide" evidence="2">
    <location>
        <begin position="1"/>
        <end position="19"/>
    </location>
</feature>
<sequence length="242" mass="24535">MKYITVITTFIAYAATSFAAVQRQDACATACSDAYNTCQSQSDANRAACASDYATCLGYSPYGSDGSLDTPTACSITTDTATATPIVCNAAAISRGDCLATAASVHGSTFHFCNATAVDGGNCTGTAASASVVYTTMVYTELTTYCPEATTLTFNEQTYTISSATTLTVTNCPCTVVESIPTTTPITATATPEATPDVTPDVTPEVTPDVTPTTTSQVLVTAAAGAIRPAVGLLALGAAVLL</sequence>
<gene>
    <name evidence="3" type="ORF">SCAR479_10470</name>
</gene>
<feature type="region of interest" description="Disordered" evidence="1">
    <location>
        <begin position="190"/>
        <end position="210"/>
    </location>
</feature>
<organism evidence="3 4">
    <name type="scientific">Seiridium cardinale</name>
    <dbReference type="NCBI Taxonomy" id="138064"/>
    <lineage>
        <taxon>Eukaryota</taxon>
        <taxon>Fungi</taxon>
        <taxon>Dikarya</taxon>
        <taxon>Ascomycota</taxon>
        <taxon>Pezizomycotina</taxon>
        <taxon>Sordariomycetes</taxon>
        <taxon>Xylariomycetidae</taxon>
        <taxon>Amphisphaeriales</taxon>
        <taxon>Sporocadaceae</taxon>
        <taxon>Seiridium</taxon>
    </lineage>
</organism>
<proteinExistence type="predicted"/>
<accession>A0ABR2XG35</accession>
<dbReference type="PANTHER" id="PTHR35523">
    <property type="entry name" value="CELL WALL PROTEIN SED1"/>
    <property type="match status" value="1"/>
</dbReference>
<name>A0ABR2XG35_9PEZI</name>
<dbReference type="PANTHER" id="PTHR35523:SF1">
    <property type="entry name" value="CELL WALL PROTEIN SED1"/>
    <property type="match status" value="1"/>
</dbReference>
<evidence type="ECO:0000313" key="3">
    <source>
        <dbReference type="EMBL" id="KAK9772785.1"/>
    </source>
</evidence>